<gene>
    <name evidence="1" type="ORF">SMB34_13445</name>
</gene>
<dbReference type="Proteomes" id="UP000027463">
    <property type="component" value="Unassembled WGS sequence"/>
</dbReference>
<protein>
    <submittedName>
        <fullName evidence="1">Uncharacterized protein</fullName>
    </submittedName>
</protein>
<sequence length="47" mass="5427">MVPAHLVAGDYDEKKPAHNCLGMFRRNTKAQYRPPKKKTGVYRPGLW</sequence>
<organism evidence="1 2">
    <name type="scientific">Thalassospira permensis NBRC 106175</name>
    <dbReference type="NCBI Taxonomy" id="1353532"/>
    <lineage>
        <taxon>Bacteria</taxon>
        <taxon>Pseudomonadati</taxon>
        <taxon>Pseudomonadota</taxon>
        <taxon>Alphaproteobacteria</taxon>
        <taxon>Rhodospirillales</taxon>
        <taxon>Thalassospiraceae</taxon>
        <taxon>Thalassospira</taxon>
    </lineage>
</organism>
<accession>A0ABR4TS50</accession>
<evidence type="ECO:0000313" key="2">
    <source>
        <dbReference type="Proteomes" id="UP000027463"/>
    </source>
</evidence>
<name>A0ABR4TS50_9PROT</name>
<reference evidence="1 2" key="1">
    <citation type="submission" date="2013-07" db="EMBL/GenBank/DDBJ databases">
        <title>Thalassospira permensis NBRC 106175 Genome Sequencing.</title>
        <authorList>
            <person name="Lai Q."/>
            <person name="Shao Z."/>
        </authorList>
    </citation>
    <scope>NUCLEOTIDE SEQUENCE [LARGE SCALE GENOMIC DNA]</scope>
    <source>
        <strain evidence="1 2">NBRC 106175</strain>
    </source>
</reference>
<proteinExistence type="predicted"/>
<comment type="caution">
    <text evidence="1">The sequence shown here is derived from an EMBL/GenBank/DDBJ whole genome shotgun (WGS) entry which is preliminary data.</text>
</comment>
<dbReference type="EMBL" id="AUNC01000006">
    <property type="protein sequence ID" value="KEO58516.1"/>
    <property type="molecule type" value="Genomic_DNA"/>
</dbReference>
<evidence type="ECO:0000313" key="1">
    <source>
        <dbReference type="EMBL" id="KEO58516.1"/>
    </source>
</evidence>
<keyword evidence="2" id="KW-1185">Reference proteome</keyword>